<organism evidence="2 3">
    <name type="scientific">Aggregatibacter aphrophilus</name>
    <name type="common">Haemophilus aphrophilus</name>
    <dbReference type="NCBI Taxonomy" id="732"/>
    <lineage>
        <taxon>Bacteria</taxon>
        <taxon>Pseudomonadati</taxon>
        <taxon>Pseudomonadota</taxon>
        <taxon>Gammaproteobacteria</taxon>
        <taxon>Pasteurellales</taxon>
        <taxon>Pasteurellaceae</taxon>
        <taxon>Aggregatibacter</taxon>
    </lineage>
</organism>
<dbReference type="Proteomes" id="UP000092746">
    <property type="component" value="Unassembled WGS sequence"/>
</dbReference>
<dbReference type="SUPFAM" id="SSF53448">
    <property type="entry name" value="Nucleotide-diphospho-sugar transferases"/>
    <property type="match status" value="1"/>
</dbReference>
<name>A0AAP7H030_AGGAP</name>
<reference evidence="2 3" key="1">
    <citation type="submission" date="2016-06" db="EMBL/GenBank/DDBJ databases">
        <title>Simultaneous identification of Haemophilus influenzae and Haemophilus haemolyticus using TaqMan real-time PCR.</title>
        <authorList>
            <person name="Price E.P."/>
            <person name="Sarovich D.S."/>
            <person name="Harris T."/>
            <person name="Spargo J.C."/>
            <person name="Nosworthy E."/>
            <person name="Beissbarth J."/>
            <person name="Smith-Vaughan H."/>
        </authorList>
    </citation>
    <scope>NUCLEOTIDE SEQUENCE [LARGE SCALE GENOMIC DNA]</scope>
    <source>
        <strain evidence="2 3">ATCC 7901</strain>
    </source>
</reference>
<gene>
    <name evidence="2" type="ORF">BBB52_09300</name>
</gene>
<dbReference type="GO" id="GO:0016740">
    <property type="term" value="F:transferase activity"/>
    <property type="evidence" value="ECO:0007669"/>
    <property type="project" value="UniProtKB-KW"/>
</dbReference>
<dbReference type="Pfam" id="PF17994">
    <property type="entry name" value="Glft2_N"/>
    <property type="match status" value="1"/>
</dbReference>
<evidence type="ECO:0000313" key="3">
    <source>
        <dbReference type="Proteomes" id="UP000092746"/>
    </source>
</evidence>
<dbReference type="AlphaFoldDB" id="A0AAP7H030"/>
<dbReference type="InterPro" id="IPR029044">
    <property type="entry name" value="Nucleotide-diphossugar_trans"/>
</dbReference>
<accession>A0AAP7H030</accession>
<comment type="caution">
    <text evidence="2">The sequence shown here is derived from an EMBL/GenBank/DDBJ whole genome shotgun (WGS) entry which is preliminary data.</text>
</comment>
<dbReference type="RefSeq" id="WP_065295758.1">
    <property type="nucleotide sequence ID" value="NZ_MAQE01000017.1"/>
</dbReference>
<proteinExistence type="predicted"/>
<protein>
    <submittedName>
        <fullName evidence="2">Glycosyl transferase</fullName>
    </submittedName>
</protein>
<sequence length="583" mass="67682">MTSIIQRSVYPTYSLCSEKDLYFRFNDHVDLDMNKSLLNLSEGGKVFTDTYFNSVSVGKWKRHTNINDLTFTIKVKGNVKITWFLHRAYFSGRILGEDYVSNSELSEVSIPLKFWDSLEDGMLTFDVEAFSDSLITDFYYSTTTEPINDVKLGIVITHFNRQKYVLPAIDRLKKQLLDLTEFKDKVSLFVVDNSQNLPKIDGVTIILNENLGGAGGFSRGLLNLQESKEYTHCLFMDDDASSEVEGIKRTLALLTFAKDSELAIGGAMLREEMMYLQYENGARFDGLLHPNKAGLDLRKLTDCLVNEFEEKIDFCGWWYFAFPISKVKHLAFPFFVRGDDIGFGLAHKFHIITLNGICSWQGDFALKHSPFTAYLDNRHQIMQHFHHCGKEGRRGLIIMLSRMFFKNLFTYQYETALAITYSIEDASKGSEFWIKNVDMSEKRKEINALILNEKVTDVSLDIFASAQAGNPHENRLARVIRWATLNGHLLPKIFFKRGYVWQDKGYAHLREIYRFKKVLYIHKPSNKGFIVEHNKGKFFAHLFKYIKAIYNLSMNYSKLKKEYQNSYDDLTSQNFWRKQFKKD</sequence>
<dbReference type="EMBL" id="MAQE01000017">
    <property type="protein sequence ID" value="OBY50041.1"/>
    <property type="molecule type" value="Genomic_DNA"/>
</dbReference>
<dbReference type="Gene3D" id="3.90.550.60">
    <property type="match status" value="1"/>
</dbReference>
<feature type="domain" description="Galactofuranosyltransferase GlfT2 N-terminal" evidence="1">
    <location>
        <begin position="34"/>
        <end position="136"/>
    </location>
</feature>
<evidence type="ECO:0000259" key="1">
    <source>
        <dbReference type="Pfam" id="PF17994"/>
    </source>
</evidence>
<dbReference type="InterPro" id="IPR040492">
    <property type="entry name" value="GlfT2_N"/>
</dbReference>
<keyword evidence="2" id="KW-0808">Transferase</keyword>
<evidence type="ECO:0000313" key="2">
    <source>
        <dbReference type="EMBL" id="OBY50041.1"/>
    </source>
</evidence>